<feature type="signal peptide" evidence="1">
    <location>
        <begin position="1"/>
        <end position="16"/>
    </location>
</feature>
<feature type="chain" id="PRO_5001600334" evidence="1">
    <location>
        <begin position="17"/>
        <end position="57"/>
    </location>
</feature>
<name>A0A061HXQ1_CRIGR</name>
<evidence type="ECO:0000256" key="1">
    <source>
        <dbReference type="SAM" id="SignalP"/>
    </source>
</evidence>
<organism evidence="2 3">
    <name type="scientific">Cricetulus griseus</name>
    <name type="common">Chinese hamster</name>
    <name type="synonym">Cricetulus barabensis griseus</name>
    <dbReference type="NCBI Taxonomy" id="10029"/>
    <lineage>
        <taxon>Eukaryota</taxon>
        <taxon>Metazoa</taxon>
        <taxon>Chordata</taxon>
        <taxon>Craniata</taxon>
        <taxon>Vertebrata</taxon>
        <taxon>Euteleostomi</taxon>
        <taxon>Mammalia</taxon>
        <taxon>Eutheria</taxon>
        <taxon>Euarchontoglires</taxon>
        <taxon>Glires</taxon>
        <taxon>Rodentia</taxon>
        <taxon>Myomorpha</taxon>
        <taxon>Muroidea</taxon>
        <taxon>Cricetidae</taxon>
        <taxon>Cricetinae</taxon>
        <taxon>Cricetulus</taxon>
    </lineage>
</organism>
<protein>
    <submittedName>
        <fullName evidence="2">Uncharacterized protein</fullName>
    </submittedName>
</protein>
<keyword evidence="1" id="KW-0732">Signal</keyword>
<sequence length="57" mass="6272">MRKEGISAFMALLVAASPQGTSIQSAQKKDGHPLPSCLQDRTGQTNLFLDLKILWMK</sequence>
<dbReference type="AlphaFoldDB" id="A0A061HXQ1"/>
<accession>A0A061HXQ1</accession>
<evidence type="ECO:0000313" key="2">
    <source>
        <dbReference type="EMBL" id="ERE51823.1"/>
    </source>
</evidence>
<gene>
    <name evidence="2" type="ORF">H671_21362</name>
</gene>
<proteinExistence type="predicted"/>
<reference evidence="3" key="1">
    <citation type="journal article" date="2013" name="Nat. Biotechnol.">
        <title>Chinese hamster genome sequenced from sorted chromosomes.</title>
        <authorList>
            <person name="Brinkrolf K."/>
            <person name="Rupp O."/>
            <person name="Laux H."/>
            <person name="Kollin F."/>
            <person name="Ernst W."/>
            <person name="Linke B."/>
            <person name="Kofler R."/>
            <person name="Romand S."/>
            <person name="Hesse F."/>
            <person name="Budach W.E."/>
            <person name="Galosy S."/>
            <person name="Muller D."/>
            <person name="Noll T."/>
            <person name="Wienberg J."/>
            <person name="Jostock T."/>
            <person name="Leonard M."/>
            <person name="Grillari J."/>
            <person name="Tauch A."/>
            <person name="Goesmann A."/>
            <person name="Helk B."/>
            <person name="Mott J.E."/>
            <person name="Puhler A."/>
            <person name="Borth N."/>
        </authorList>
    </citation>
    <scope>NUCLEOTIDE SEQUENCE [LARGE SCALE GENOMIC DNA]</scope>
    <source>
        <strain evidence="3">17A/GY</strain>
    </source>
</reference>
<evidence type="ECO:0000313" key="3">
    <source>
        <dbReference type="Proteomes" id="UP000030759"/>
    </source>
</evidence>
<dbReference type="EMBL" id="KE688383">
    <property type="protein sequence ID" value="ERE51823.1"/>
    <property type="molecule type" value="Genomic_DNA"/>
</dbReference>
<feature type="non-terminal residue" evidence="2">
    <location>
        <position position="57"/>
    </location>
</feature>
<dbReference type="Proteomes" id="UP000030759">
    <property type="component" value="Unassembled WGS sequence"/>
</dbReference>